<dbReference type="InterPro" id="IPR023614">
    <property type="entry name" value="Porin_dom_sf"/>
</dbReference>
<dbReference type="PANTHER" id="PTHR34596">
    <property type="entry name" value="CHITOPORIN"/>
    <property type="match status" value="1"/>
</dbReference>
<evidence type="ECO:0000256" key="4">
    <source>
        <dbReference type="SAM" id="SignalP"/>
    </source>
</evidence>
<dbReference type="Gene3D" id="2.40.160.10">
    <property type="entry name" value="Porin"/>
    <property type="match status" value="1"/>
</dbReference>
<accession>A0A423KG40</accession>
<evidence type="ECO:0000256" key="1">
    <source>
        <dbReference type="ARBA" id="ARBA00009075"/>
    </source>
</evidence>
<evidence type="ECO:0000256" key="2">
    <source>
        <dbReference type="ARBA" id="ARBA00022448"/>
    </source>
</evidence>
<comment type="similarity">
    <text evidence="1">Belongs to the outer membrane porin (Opr) (TC 1.B.25) family.</text>
</comment>
<dbReference type="GO" id="GO:0015288">
    <property type="term" value="F:porin activity"/>
    <property type="evidence" value="ECO:0007669"/>
    <property type="project" value="TreeGrafter"/>
</dbReference>
<reference evidence="5 6" key="1">
    <citation type="submission" date="2016-10" db="EMBL/GenBank/DDBJ databases">
        <title>Comparative genome analysis of multiple Pseudomonas spp. focuses on biocontrol and plant growth promoting traits.</title>
        <authorList>
            <person name="Tao X.-Y."/>
            <person name="Taylor C.G."/>
        </authorList>
    </citation>
    <scope>NUCLEOTIDE SEQUENCE [LARGE SCALE GENOMIC DNA]</scope>
    <source>
        <strain evidence="5 6">39A2</strain>
    </source>
</reference>
<dbReference type="EMBL" id="MOBP01000012">
    <property type="protein sequence ID" value="RON51786.1"/>
    <property type="molecule type" value="Genomic_DNA"/>
</dbReference>
<dbReference type="OrthoDB" id="6759120at2"/>
<dbReference type="GO" id="GO:0016020">
    <property type="term" value="C:membrane"/>
    <property type="evidence" value="ECO:0007669"/>
    <property type="project" value="InterPro"/>
</dbReference>
<dbReference type="Pfam" id="PF03573">
    <property type="entry name" value="OprD"/>
    <property type="match status" value="1"/>
</dbReference>
<dbReference type="RefSeq" id="WP_123408251.1">
    <property type="nucleotide sequence ID" value="NZ_MOBP01000012.1"/>
</dbReference>
<evidence type="ECO:0000313" key="5">
    <source>
        <dbReference type="EMBL" id="RON51786.1"/>
    </source>
</evidence>
<name>A0A423KG40_9PSED</name>
<feature type="signal peptide" evidence="4">
    <location>
        <begin position="1"/>
        <end position="24"/>
    </location>
</feature>
<dbReference type="PANTHER" id="PTHR34596:SF2">
    <property type="entry name" value="CHITOPORIN"/>
    <property type="match status" value="1"/>
</dbReference>
<proteinExistence type="inferred from homology"/>
<sequence length="419" mass="46204">MSHQKYNLYHVMCVALAIPFCARASESGFIEDATGTLSARNFYFNRDFSGSKVAQSKSEEWAQGFVLNLKSGYTPGTVGFGVDTIGQWGIKLDSGRGRSNSGLLPVHDGQAADEYSRAGAALKMRVSKTELKVGELQPNLPVLLLSDNRLLPPTYQGASIVTNEIEGLTVQAGRLNTTSLRNEAGDERLQPMIAFTLRPVSADHFTYVGGDYSFNNNRTAVGLWYAGLEDIYNQRFFSFRHSQPLGSWTLGGNLGYFDTQETGRDLAGEVDNRALYGRVSAQHGAHTLSVGHQAMFGQQGFARVYANLSPLANEVTVSTFDAADEKSWQLRYDYDFAGLGIPGLQSMARYTHGGNADVSTLSTGVSGSTWERNLELAYTIQSGKLKNLNVRWRNSSVRSNWRTDIDENRLVFNYAMNLF</sequence>
<evidence type="ECO:0000256" key="3">
    <source>
        <dbReference type="ARBA" id="ARBA00022729"/>
    </source>
</evidence>
<protein>
    <submittedName>
        <fullName evidence="5">Porin</fullName>
    </submittedName>
</protein>
<keyword evidence="2" id="KW-0813">Transport</keyword>
<keyword evidence="3 4" id="KW-0732">Signal</keyword>
<organism evidence="5 6">
    <name type="scientific">Pseudomonas frederiksbergensis</name>
    <dbReference type="NCBI Taxonomy" id="104087"/>
    <lineage>
        <taxon>Bacteria</taxon>
        <taxon>Pseudomonadati</taxon>
        <taxon>Pseudomonadota</taxon>
        <taxon>Gammaproteobacteria</taxon>
        <taxon>Pseudomonadales</taxon>
        <taxon>Pseudomonadaceae</taxon>
        <taxon>Pseudomonas</taxon>
    </lineage>
</organism>
<feature type="chain" id="PRO_5019529257" evidence="4">
    <location>
        <begin position="25"/>
        <end position="419"/>
    </location>
</feature>
<dbReference type="AlphaFoldDB" id="A0A423KG40"/>
<comment type="caution">
    <text evidence="5">The sequence shown here is derived from an EMBL/GenBank/DDBJ whole genome shotgun (WGS) entry which is preliminary data.</text>
</comment>
<gene>
    <name evidence="5" type="ORF">BK665_18135</name>
</gene>
<dbReference type="InterPro" id="IPR005318">
    <property type="entry name" value="OM_porin_bac"/>
</dbReference>
<evidence type="ECO:0000313" key="6">
    <source>
        <dbReference type="Proteomes" id="UP000283627"/>
    </source>
</evidence>
<dbReference type="Proteomes" id="UP000283627">
    <property type="component" value="Unassembled WGS sequence"/>
</dbReference>